<dbReference type="Proteomes" id="UP000321058">
    <property type="component" value="Unassembled WGS sequence"/>
</dbReference>
<proteinExistence type="predicted"/>
<protein>
    <submittedName>
        <fullName evidence="1">Uncharacterized protein</fullName>
    </submittedName>
</protein>
<sequence>MIKHYLLTIPLAGSNLHGYLMTNDKRHVAAVLEKMVGEVIPKTGDRMALPMVLQTELGDAAGRVRDVIMADPQARECLLAARDFHFSAFSAPDPDIDRALMELH</sequence>
<dbReference type="AlphaFoldDB" id="A0A512NKL2"/>
<dbReference type="RefSeq" id="WP_147154841.1">
    <property type="nucleotide sequence ID" value="NZ_BKAJ01000131.1"/>
</dbReference>
<reference evidence="1 2" key="1">
    <citation type="submission" date="2019-07" db="EMBL/GenBank/DDBJ databases">
        <title>Whole genome shotgun sequence of Reyranella soli NBRC 108950.</title>
        <authorList>
            <person name="Hosoyama A."/>
            <person name="Uohara A."/>
            <person name="Ohji S."/>
            <person name="Ichikawa N."/>
        </authorList>
    </citation>
    <scope>NUCLEOTIDE SEQUENCE [LARGE SCALE GENOMIC DNA]</scope>
    <source>
        <strain evidence="1 2">NBRC 108950</strain>
    </source>
</reference>
<accession>A0A512NKL2</accession>
<organism evidence="1 2">
    <name type="scientific">Reyranella soli</name>
    <dbReference type="NCBI Taxonomy" id="1230389"/>
    <lineage>
        <taxon>Bacteria</taxon>
        <taxon>Pseudomonadati</taxon>
        <taxon>Pseudomonadota</taxon>
        <taxon>Alphaproteobacteria</taxon>
        <taxon>Hyphomicrobiales</taxon>
        <taxon>Reyranellaceae</taxon>
        <taxon>Reyranella</taxon>
    </lineage>
</organism>
<evidence type="ECO:0000313" key="2">
    <source>
        <dbReference type="Proteomes" id="UP000321058"/>
    </source>
</evidence>
<gene>
    <name evidence="1" type="ORF">RSO01_66280</name>
</gene>
<comment type="caution">
    <text evidence="1">The sequence shown here is derived from an EMBL/GenBank/DDBJ whole genome shotgun (WGS) entry which is preliminary data.</text>
</comment>
<name>A0A512NKL2_9HYPH</name>
<keyword evidence="2" id="KW-1185">Reference proteome</keyword>
<dbReference type="EMBL" id="BKAJ01000131">
    <property type="protein sequence ID" value="GEP59462.1"/>
    <property type="molecule type" value="Genomic_DNA"/>
</dbReference>
<evidence type="ECO:0000313" key="1">
    <source>
        <dbReference type="EMBL" id="GEP59462.1"/>
    </source>
</evidence>